<proteinExistence type="predicted"/>
<evidence type="ECO:0000313" key="3">
    <source>
        <dbReference type="EMBL" id="NIR74916.1"/>
    </source>
</evidence>
<dbReference type="InterPro" id="IPR050923">
    <property type="entry name" value="Cell_Proc_Reg/RNA_Proc"/>
</dbReference>
<dbReference type="InterPro" id="IPR000253">
    <property type="entry name" value="FHA_dom"/>
</dbReference>
<protein>
    <submittedName>
        <fullName evidence="3">FHA domain-containing protein</fullName>
    </submittedName>
</protein>
<sequence length="196" mass="21630">MNGEEREVPPARPSRAASDMERVGFLTRISDGKEFSLGFGSMRVGRERRADLVIADKTVSRHHADIIYESGRYVLYDHSTNGTWVNGNLVAVAQPLRERDKVKFGKIEFVFSTKSVPKSQAAGLRQVTEPERVSGSSTAIMRGGRGKGRTVRRIKRAGIVLLVLVIAAVVVYFALPEVANSVISRLPQPLQDLLSR</sequence>
<dbReference type="AlphaFoldDB" id="A0AAE4ZA50"/>
<dbReference type="PANTHER" id="PTHR23308">
    <property type="entry name" value="NUCLEAR INHIBITOR OF PROTEIN PHOSPHATASE-1"/>
    <property type="match status" value="1"/>
</dbReference>
<dbReference type="Pfam" id="PF00498">
    <property type="entry name" value="FHA"/>
    <property type="match status" value="1"/>
</dbReference>
<dbReference type="InterPro" id="IPR008984">
    <property type="entry name" value="SMAD_FHA_dom_sf"/>
</dbReference>
<keyword evidence="1" id="KW-0812">Transmembrane</keyword>
<dbReference type="SUPFAM" id="SSF49879">
    <property type="entry name" value="SMAD/FHA domain"/>
    <property type="match status" value="1"/>
</dbReference>
<keyword evidence="1" id="KW-1133">Transmembrane helix</keyword>
<evidence type="ECO:0000259" key="2">
    <source>
        <dbReference type="PROSITE" id="PS50006"/>
    </source>
</evidence>
<gene>
    <name evidence="3" type="ORF">GWO12_07350</name>
</gene>
<keyword evidence="1" id="KW-0472">Membrane</keyword>
<evidence type="ECO:0000256" key="1">
    <source>
        <dbReference type="SAM" id="Phobius"/>
    </source>
</evidence>
<comment type="caution">
    <text evidence="3">The sequence shown here is derived from an EMBL/GenBank/DDBJ whole genome shotgun (WGS) entry which is preliminary data.</text>
</comment>
<dbReference type="Proteomes" id="UP000702544">
    <property type="component" value="Unassembled WGS sequence"/>
</dbReference>
<dbReference type="PROSITE" id="PS50006">
    <property type="entry name" value="FHA_DOMAIN"/>
    <property type="match status" value="1"/>
</dbReference>
<dbReference type="Gene3D" id="2.60.200.20">
    <property type="match status" value="1"/>
</dbReference>
<dbReference type="CDD" id="cd00060">
    <property type="entry name" value="FHA"/>
    <property type="match status" value="1"/>
</dbReference>
<feature type="transmembrane region" description="Helical" evidence="1">
    <location>
        <begin position="157"/>
        <end position="175"/>
    </location>
</feature>
<feature type="domain" description="FHA" evidence="2">
    <location>
        <begin position="42"/>
        <end position="90"/>
    </location>
</feature>
<evidence type="ECO:0000313" key="4">
    <source>
        <dbReference type="Proteomes" id="UP000702544"/>
    </source>
</evidence>
<reference evidence="3 4" key="1">
    <citation type="submission" date="2020-01" db="EMBL/GenBank/DDBJ databases">
        <title>Genomes assembled from Gulf of Kutch pelagic sediment metagenomes.</title>
        <authorList>
            <person name="Chandrashekar M."/>
            <person name="Mahajan M.S."/>
            <person name="Dave K.J."/>
            <person name="Vatsa P."/>
            <person name="Nathani N.M."/>
        </authorList>
    </citation>
    <scope>NUCLEOTIDE SEQUENCE [LARGE SCALE GENOMIC DNA]</scope>
    <source>
        <strain evidence="3">KS3-K002</strain>
    </source>
</reference>
<name>A0AAE4ZA50_9BACT</name>
<dbReference type="SMART" id="SM00240">
    <property type="entry name" value="FHA"/>
    <property type="match status" value="1"/>
</dbReference>
<dbReference type="EMBL" id="JAACAK010000049">
    <property type="protein sequence ID" value="NIR74916.1"/>
    <property type="molecule type" value="Genomic_DNA"/>
</dbReference>
<organism evidence="3 4">
    <name type="scientific">Candidatus Kutchimonas denitrificans</name>
    <dbReference type="NCBI Taxonomy" id="3056748"/>
    <lineage>
        <taxon>Bacteria</taxon>
        <taxon>Pseudomonadati</taxon>
        <taxon>Gemmatimonadota</taxon>
        <taxon>Gemmatimonadia</taxon>
        <taxon>Candidatus Palauibacterales</taxon>
        <taxon>Candidatus Palauibacteraceae</taxon>
        <taxon>Candidatus Kutchimonas</taxon>
    </lineage>
</organism>
<accession>A0AAE4ZA50</accession>